<dbReference type="PANTHER" id="PTHR43013:SF1">
    <property type="entry name" value="GLUTAMYL-TRNA REDUCTASE"/>
    <property type="match status" value="1"/>
</dbReference>
<evidence type="ECO:0000256" key="2">
    <source>
        <dbReference type="ARBA" id="ARBA00023002"/>
    </source>
</evidence>
<evidence type="ECO:0000313" key="12">
    <source>
        <dbReference type="Proteomes" id="UP000265800"/>
    </source>
</evidence>
<dbReference type="InterPro" id="IPR036291">
    <property type="entry name" value="NAD(P)-bd_dom_sf"/>
</dbReference>
<evidence type="ECO:0000313" key="11">
    <source>
        <dbReference type="EMBL" id="RIH88898.1"/>
    </source>
</evidence>
<comment type="catalytic activity">
    <reaction evidence="4">
        <text>(S)-4-amino-5-oxopentanoate + tRNA(Glu) + NADP(+) = L-glutamyl-tRNA(Glu) + NADPH + H(+)</text>
        <dbReference type="Rhea" id="RHEA:12344"/>
        <dbReference type="Rhea" id="RHEA-COMP:9663"/>
        <dbReference type="Rhea" id="RHEA-COMP:9680"/>
        <dbReference type="ChEBI" id="CHEBI:15378"/>
        <dbReference type="ChEBI" id="CHEBI:57501"/>
        <dbReference type="ChEBI" id="CHEBI:57783"/>
        <dbReference type="ChEBI" id="CHEBI:58349"/>
        <dbReference type="ChEBI" id="CHEBI:78442"/>
        <dbReference type="ChEBI" id="CHEBI:78520"/>
        <dbReference type="EC" id="1.2.1.70"/>
    </reaction>
</comment>
<protein>
    <recommendedName>
        <fullName evidence="4">Glutamyl-tRNA reductase</fullName>
        <shortName evidence="4">GluTR</shortName>
        <ecNumber evidence="4">1.2.1.70</ecNumber>
    </recommendedName>
</protein>
<keyword evidence="2 4" id="KW-0560">Oxidoreductase</keyword>
<keyword evidence="12" id="KW-1185">Reference proteome</keyword>
<keyword evidence="3 4" id="KW-0627">Porphyrin biosynthesis</keyword>
<dbReference type="SUPFAM" id="SSF69742">
    <property type="entry name" value="Glutamyl tRNA-reductase catalytic, N-terminal domain"/>
    <property type="match status" value="1"/>
</dbReference>
<evidence type="ECO:0000256" key="1">
    <source>
        <dbReference type="ARBA" id="ARBA00022857"/>
    </source>
</evidence>
<feature type="site" description="Important for activity" evidence="4 8">
    <location>
        <position position="87"/>
    </location>
</feature>
<dbReference type="Proteomes" id="UP000265800">
    <property type="component" value="Unassembled WGS sequence"/>
</dbReference>
<dbReference type="Pfam" id="PF05201">
    <property type="entry name" value="GlutR_N"/>
    <property type="match status" value="1"/>
</dbReference>
<comment type="domain">
    <text evidence="4">Possesses an unusual extended V-shaped dimeric structure with each monomer consisting of three distinct domains arranged along a curved 'spinal' alpha-helix. The N-terminal catalytic domain specifically recognizes the glutamate moiety of the substrate. The second domain is the NADPH-binding domain, and the third C-terminal domain is responsible for dimerization.</text>
</comment>
<organism evidence="11 12">
    <name type="scientific">Meiothermus luteus</name>
    <dbReference type="NCBI Taxonomy" id="2026184"/>
    <lineage>
        <taxon>Bacteria</taxon>
        <taxon>Thermotogati</taxon>
        <taxon>Deinococcota</taxon>
        <taxon>Deinococci</taxon>
        <taxon>Thermales</taxon>
        <taxon>Thermaceae</taxon>
        <taxon>Meiothermus</taxon>
    </lineage>
</organism>
<dbReference type="GO" id="GO:0050661">
    <property type="term" value="F:NADP binding"/>
    <property type="evidence" value="ECO:0007669"/>
    <property type="project" value="InterPro"/>
</dbReference>
<name>A0A399EY21_9DEIN</name>
<dbReference type="InterPro" id="IPR000343">
    <property type="entry name" value="4pyrrol_synth_GluRdtase"/>
</dbReference>
<dbReference type="AlphaFoldDB" id="A0A399EY21"/>
<gene>
    <name evidence="4 11" type="primary">hemA</name>
    <name evidence="11" type="ORF">Mlute_00506</name>
</gene>
<sequence length="389" mass="42365">MERLALIGVSQRRGGSAALQAWNEWLQVRLEPPPGLLQEWVPLLTCNRSELVLALGEGVELEQLRQHLIPSHLPRGYAFAGEAALEHLARVAASLDSVNPGEDQIMQQVRAAFEAASAAGTVGPTTSFAFQNALRIAKRVRREVLLAPAQTSLFSLARPALEAMLPRPARVAVVGAGEMGSLAARSLAAVEGLDLWVVNRSLDRARALAERLGAKALGLEEFLANPPALDAVVAATPVAGLLGPAFFQKQPRLVAVVDLGMPKNVVPEAVRGAVLFDLERLQRLGEERRARLQADLARAERIVLEEVEQVVMEWAERSMAPAIARMREVYRRTLDELVGELVGPEMVERLAHRFAHFPVKGLRGLARWHGAEVAQTFLKEAGLWEAGRG</sequence>
<feature type="domain" description="Quinate/shikimate 5-dehydrogenase/glutamyl-tRNA reductase" evidence="9">
    <location>
        <begin position="169"/>
        <end position="283"/>
    </location>
</feature>
<feature type="binding site" evidence="4 6">
    <location>
        <begin position="45"/>
        <end position="48"/>
    </location>
    <ligand>
        <name>substrate</name>
    </ligand>
</feature>
<reference evidence="11 12" key="1">
    <citation type="submission" date="2018-08" db="EMBL/GenBank/DDBJ databases">
        <title>Meiothermus luteus KCTC 52599 genome sequencing project.</title>
        <authorList>
            <person name="Da Costa M.S."/>
            <person name="Albuquerque L."/>
            <person name="Raposo P."/>
            <person name="Froufe H.J.C."/>
            <person name="Barroso C.S."/>
            <person name="Egas C."/>
        </authorList>
    </citation>
    <scope>NUCLEOTIDE SEQUENCE [LARGE SCALE GENOMIC DNA]</scope>
    <source>
        <strain evidence="11 12">KCTC 52599</strain>
    </source>
</reference>
<feature type="binding site" evidence="4 6">
    <location>
        <begin position="102"/>
        <end position="104"/>
    </location>
    <ligand>
        <name>substrate</name>
    </ligand>
</feature>
<dbReference type="CDD" id="cd05213">
    <property type="entry name" value="NAD_bind_Glutamyl_tRNA_reduct"/>
    <property type="match status" value="1"/>
</dbReference>
<evidence type="ECO:0000256" key="7">
    <source>
        <dbReference type="PIRSR" id="PIRSR000445-3"/>
    </source>
</evidence>
<evidence type="ECO:0000256" key="8">
    <source>
        <dbReference type="PIRSR" id="PIRSR000445-4"/>
    </source>
</evidence>
<keyword evidence="1 4" id="KW-0521">NADP</keyword>
<dbReference type="EMBL" id="QWKZ01000009">
    <property type="protein sequence ID" value="RIH88898.1"/>
    <property type="molecule type" value="Genomic_DNA"/>
</dbReference>
<dbReference type="SUPFAM" id="SSF69075">
    <property type="entry name" value="Glutamyl tRNA-reductase dimerization domain"/>
    <property type="match status" value="1"/>
</dbReference>
<dbReference type="PIRSF" id="PIRSF000445">
    <property type="entry name" value="4pyrrol_synth_GluRdtase"/>
    <property type="match status" value="1"/>
</dbReference>
<dbReference type="InterPro" id="IPR036343">
    <property type="entry name" value="GluRdtase_N_sf"/>
</dbReference>
<dbReference type="GO" id="GO:0008883">
    <property type="term" value="F:glutamyl-tRNA reductase activity"/>
    <property type="evidence" value="ECO:0007669"/>
    <property type="project" value="UniProtKB-UniRule"/>
</dbReference>
<dbReference type="Gene3D" id="3.40.50.720">
    <property type="entry name" value="NAD(P)-binding Rossmann-like Domain"/>
    <property type="match status" value="1"/>
</dbReference>
<evidence type="ECO:0000256" key="5">
    <source>
        <dbReference type="PIRSR" id="PIRSR000445-1"/>
    </source>
</evidence>
<dbReference type="GO" id="GO:0019353">
    <property type="term" value="P:protoporphyrinogen IX biosynthetic process from glutamate"/>
    <property type="evidence" value="ECO:0007669"/>
    <property type="project" value="TreeGrafter"/>
</dbReference>
<comment type="pathway">
    <text evidence="4">Porphyrin-containing compound metabolism; protoporphyrin-IX biosynthesis; 5-aminolevulinate from L-glutamyl-tRNA(Glu): step 1/2.</text>
</comment>
<accession>A0A399EY21</accession>
<dbReference type="InterPro" id="IPR006151">
    <property type="entry name" value="Shikm_DH/Glu-tRNA_Rdtase"/>
</dbReference>
<evidence type="ECO:0000256" key="3">
    <source>
        <dbReference type="ARBA" id="ARBA00023244"/>
    </source>
</evidence>
<feature type="binding site" evidence="4 6">
    <location>
        <position position="108"/>
    </location>
    <ligand>
        <name>substrate</name>
    </ligand>
</feature>
<feature type="binding site" evidence="4 6">
    <location>
        <position position="97"/>
    </location>
    <ligand>
        <name>substrate</name>
    </ligand>
</feature>
<dbReference type="SUPFAM" id="SSF51735">
    <property type="entry name" value="NAD(P)-binding Rossmann-fold domains"/>
    <property type="match status" value="1"/>
</dbReference>
<dbReference type="HAMAP" id="MF_00087">
    <property type="entry name" value="Glu_tRNA_reductase"/>
    <property type="match status" value="1"/>
</dbReference>
<comment type="function">
    <text evidence="4">Catalyzes the NADPH-dependent reduction of glutamyl-tRNA(Glu) to glutamate 1-semialdehyde (GSA).</text>
</comment>
<dbReference type="UniPathway" id="UPA00251">
    <property type="reaction ID" value="UER00316"/>
</dbReference>
<dbReference type="Gene3D" id="3.30.460.30">
    <property type="entry name" value="Glutamyl-tRNA reductase, N-terminal domain"/>
    <property type="match status" value="1"/>
</dbReference>
<comment type="subunit">
    <text evidence="4">Homodimer.</text>
</comment>
<feature type="active site" description="Nucleophile" evidence="4 5">
    <location>
        <position position="46"/>
    </location>
</feature>
<dbReference type="InterPro" id="IPR015895">
    <property type="entry name" value="4pyrrol_synth_GluRdtase_N"/>
</dbReference>
<proteinExistence type="inferred from homology"/>
<evidence type="ECO:0000259" key="9">
    <source>
        <dbReference type="Pfam" id="PF01488"/>
    </source>
</evidence>
<feature type="domain" description="Glutamyl-tRNA reductase N-terminal" evidence="10">
    <location>
        <begin position="37"/>
        <end position="143"/>
    </location>
</feature>
<evidence type="ECO:0000256" key="4">
    <source>
        <dbReference type="HAMAP-Rule" id="MF_00087"/>
    </source>
</evidence>
<dbReference type="EC" id="1.2.1.70" evidence="4"/>
<dbReference type="RefSeq" id="WP_119359185.1">
    <property type="nucleotide sequence ID" value="NZ_QWKZ01000009.1"/>
</dbReference>
<evidence type="ECO:0000259" key="10">
    <source>
        <dbReference type="Pfam" id="PF05201"/>
    </source>
</evidence>
<dbReference type="InterPro" id="IPR036453">
    <property type="entry name" value="GluRdtase_dimer_dom_sf"/>
</dbReference>
<comment type="similarity">
    <text evidence="4">Belongs to the glutamyl-tRNA reductase family.</text>
</comment>
<dbReference type="Pfam" id="PF01488">
    <property type="entry name" value="Shikimate_DH"/>
    <property type="match status" value="1"/>
</dbReference>
<comment type="miscellaneous">
    <text evidence="4">During catalysis, the active site Cys acts as a nucleophile attacking the alpha-carbonyl group of tRNA-bound glutamate with the formation of a thioester intermediate between enzyme and glutamate, and the concomitant release of tRNA(Glu). The thioester intermediate is finally reduced by direct hydride transfer from NADPH, to form the product GSA.</text>
</comment>
<comment type="caution">
    <text evidence="11">The sequence shown here is derived from an EMBL/GenBank/DDBJ whole genome shotgun (WGS) entry which is preliminary data.</text>
</comment>
<dbReference type="OrthoDB" id="110209at2"/>
<dbReference type="PANTHER" id="PTHR43013">
    <property type="entry name" value="GLUTAMYL-TRNA REDUCTASE"/>
    <property type="match status" value="1"/>
</dbReference>
<evidence type="ECO:0000256" key="6">
    <source>
        <dbReference type="PIRSR" id="PIRSR000445-2"/>
    </source>
</evidence>
<feature type="binding site" evidence="4 7">
    <location>
        <begin position="175"/>
        <end position="180"/>
    </location>
    <ligand>
        <name>NADP(+)</name>
        <dbReference type="ChEBI" id="CHEBI:58349"/>
    </ligand>
</feature>